<accession>A0A381WWD5</accession>
<protein>
    <submittedName>
        <fullName evidence="1">Uncharacterized protein</fullName>
    </submittedName>
</protein>
<sequence length="279" mass="33486">KNKQQLTQINNHMCDLISENYLFKGNFKDALYLIKSIKNDSFSLNNFSPVTSWFRQYLELSPVSLSLYANLFIETQTIMTDNYKKYKKMFKSITHNEISLKKKMVNEFLKSKQYWNKNNSINNILENNFTYDEKLQKCVIDFLNVLNNTSIDFMKQYLEIYMKMILDSSDLEGYLLFNHMIQRFIYFIDTKCYTDEFNIKFQQSNINKIHAFPMYSRSFNQILRKKKFKPSDCFKIYQINCNENDITTNIEDENTISLDEDEDDELEFELSISEDEDEN</sequence>
<dbReference type="EMBL" id="UINC01013113">
    <property type="protein sequence ID" value="SVA56856.1"/>
    <property type="molecule type" value="Genomic_DNA"/>
</dbReference>
<evidence type="ECO:0000313" key="1">
    <source>
        <dbReference type="EMBL" id="SVA56856.1"/>
    </source>
</evidence>
<dbReference type="AlphaFoldDB" id="A0A381WWD5"/>
<gene>
    <name evidence="1" type="ORF">METZ01_LOCUS109710</name>
</gene>
<feature type="non-terminal residue" evidence="1">
    <location>
        <position position="1"/>
    </location>
</feature>
<reference evidence="1" key="1">
    <citation type="submission" date="2018-05" db="EMBL/GenBank/DDBJ databases">
        <authorList>
            <person name="Lanie J.A."/>
            <person name="Ng W.-L."/>
            <person name="Kazmierczak K.M."/>
            <person name="Andrzejewski T.M."/>
            <person name="Davidsen T.M."/>
            <person name="Wayne K.J."/>
            <person name="Tettelin H."/>
            <person name="Glass J.I."/>
            <person name="Rusch D."/>
            <person name="Podicherti R."/>
            <person name="Tsui H.-C.T."/>
            <person name="Winkler M.E."/>
        </authorList>
    </citation>
    <scope>NUCLEOTIDE SEQUENCE</scope>
</reference>
<organism evidence="1">
    <name type="scientific">marine metagenome</name>
    <dbReference type="NCBI Taxonomy" id="408172"/>
    <lineage>
        <taxon>unclassified sequences</taxon>
        <taxon>metagenomes</taxon>
        <taxon>ecological metagenomes</taxon>
    </lineage>
</organism>
<proteinExistence type="predicted"/>
<name>A0A381WWD5_9ZZZZ</name>